<sequence length="1424" mass="169794">MESSLEIIGEGNKMIVMKQNDGEKNKTCFNYSKGRIKSGMLSYGKEFTAQSYFNILKHIHFYSYIFLKNSVIKIMKENEVKNVNITLQHYWLKKICYKNVQIFENIFLVNNNFVVFNPQFSNFVKDSLEWYPFCNVFTNRIIRKFPSILHNKMEKIKQYLIKHYDQFIAYMMENSDIIIQNIWQDLKAFIKFIAQKKNLHYMNKYMKSFLKRTNRREILQNIIEYFDRYVKCLKNCKLLKKKEKKIITTEMSIFKEIYDAHNFIYRSKSRKNCIGYVEENLFSIPPYLLPYGQNNKYLGRAENCTLINDKDVAEKSNSLITDCNAMSNNKSKLKSNDDFTDKYISIELKLKCGMKDYNDMFDRYNIQQFIKLRNKNFMNLSFYIPSNFFHLNYWDIFSNLNFIFLFQSNNINLYINDNRYMNTTLHSFNHCGDFFYNSSFCMPNCGEQHGKTYLSYLKSKGSKNKVSSSDALVGRSTRRSMCRSACIENPSGEVYKGSYLSGVTSTGRVTSSNICKGMMNELNNDGVDENTMNNCIDELNETQMKISWKYAKNYNILDFCHKICIHLDEKSNVVDEYTNRKVCCKNRPYTNYAYQNYIFSNNFFFKYANPCLCRDIRSIIFFIQKGDYHLCLKKFSTILDTYKDIYYVNLIALLKNIVNIIYARYSLIGQKYFKHNLLKCVNQKENNLWNINLGNPKNISSYSARWKVKNHDSSLLVQTWRRGPSLRAWKRDIFLIINRIKYEKIKWDELFEERFPQIKENYREVCGIYNSIMKKLHENYLPMFRQKLDYQTKSWKEIHNNFQKEHVNKIKNEFIYMYDQKVKTNYYYNFLITNKLNLLAKMYFQQCHYYLTDLYKDMKSLCKDKGYLQQVISSLTWVSNMMKNVISNKKYKYYNLIETRNDSYFKKSEIVDCSGLFNKILFCKKNLITVDRNLDSKEKNENLVILTNIIKKEKYLFYKLLYFHCFSAGQIQIVLCMIKLIKIFENLFFLKNSEEIFSNFSYYSTSLDNFFSLYKNTYVMKNKHLSCFINVKKVRRLSELVLCGEEMSVFASGDNDIDIQTTRKDMKGSYKSTQKGGNPKYEAFIYLQNVHFLLGNELVIDAIEIINKFPKLQLNYVKTEMKNCTRKLYYGLYRNINQYEKKFDPLYKSSLKKKINRKKLISQMLSNCTLITTDHFHYLTSELFMSKIKSTTTIAVKQKKKVDITKKALRVYKNMIFFVCRFLISRTLCDNSTIFNIYAKEDNKYNDADVLHQLKSNRFKPLTMNKSKGRKRVRSAAKNVDSMNDIHDGDHNGTRKKQKGKEENNGNKNQSPNDNTNEKSVYKNDFPTNIKKKKKKKYISTNKITCYSYPLRSIHLKKKKRKCMKQENKEFQKLIENTYVSCQNKKIFYRISLIDLSMKSLNKMNYWEKQMSQIISVYRNLSAH</sequence>
<proteinExistence type="predicted"/>
<reference evidence="3" key="1">
    <citation type="submission" date="2017-04" db="EMBL/GenBank/DDBJ databases">
        <title>Plasmodium gonderi genome.</title>
        <authorList>
            <person name="Arisue N."/>
            <person name="Honma H."/>
            <person name="Kawai S."/>
            <person name="Tougan T."/>
            <person name="Tanabe K."/>
            <person name="Horii T."/>
        </authorList>
    </citation>
    <scope>NUCLEOTIDE SEQUENCE [LARGE SCALE GENOMIC DNA]</scope>
    <source>
        <strain evidence="3">ATCC 30045</strain>
    </source>
</reference>
<evidence type="ECO:0000313" key="3">
    <source>
        <dbReference type="Proteomes" id="UP000195521"/>
    </source>
</evidence>
<evidence type="ECO:0000313" key="2">
    <source>
        <dbReference type="EMBL" id="GAW78910.1"/>
    </source>
</evidence>
<evidence type="ECO:0000256" key="1">
    <source>
        <dbReference type="SAM" id="MobiDB-lite"/>
    </source>
</evidence>
<name>A0A1Y1J9G5_PLAGO</name>
<organism evidence="2 3">
    <name type="scientific">Plasmodium gonderi</name>
    <dbReference type="NCBI Taxonomy" id="77519"/>
    <lineage>
        <taxon>Eukaryota</taxon>
        <taxon>Sar</taxon>
        <taxon>Alveolata</taxon>
        <taxon>Apicomplexa</taxon>
        <taxon>Aconoidasida</taxon>
        <taxon>Haemosporida</taxon>
        <taxon>Plasmodiidae</taxon>
        <taxon>Plasmodium</taxon>
        <taxon>Plasmodium (Plasmodium)</taxon>
    </lineage>
</organism>
<feature type="region of interest" description="Disordered" evidence="1">
    <location>
        <begin position="1261"/>
        <end position="1323"/>
    </location>
</feature>
<accession>A0A1Y1J9G5</accession>
<dbReference type="EMBL" id="BDQF01000001">
    <property type="protein sequence ID" value="GAW78910.1"/>
    <property type="molecule type" value="Genomic_DNA"/>
</dbReference>
<feature type="compositionally biased region" description="Basic and acidic residues" evidence="1">
    <location>
        <begin position="1284"/>
        <end position="1293"/>
    </location>
</feature>
<protein>
    <submittedName>
        <fullName evidence="2">Uncharacterized protein</fullName>
    </submittedName>
</protein>
<keyword evidence="3" id="KW-1185">Reference proteome</keyword>
<dbReference type="OMA" id="FHCFSAG"/>
<dbReference type="OrthoDB" id="392903at2759"/>
<gene>
    <name evidence="2" type="ORF">PGO_010580</name>
</gene>
<dbReference type="Proteomes" id="UP000195521">
    <property type="component" value="Unassembled WGS sequence"/>
</dbReference>
<dbReference type="RefSeq" id="XP_028541499.1">
    <property type="nucleotide sequence ID" value="XM_028685698.1"/>
</dbReference>
<dbReference type="GeneID" id="39745608"/>
<comment type="caution">
    <text evidence="2">The sequence shown here is derived from an EMBL/GenBank/DDBJ whole genome shotgun (WGS) entry which is preliminary data.</text>
</comment>